<evidence type="ECO:0000259" key="6">
    <source>
        <dbReference type="Pfam" id="PF00155"/>
    </source>
</evidence>
<dbReference type="EC" id="4.4.1.13" evidence="2"/>
<comment type="cofactor">
    <cofactor evidence="1">
        <name>pyridoxal 5'-phosphate</name>
        <dbReference type="ChEBI" id="CHEBI:597326"/>
    </cofactor>
</comment>
<dbReference type="NCBIfam" id="TIGR04350">
    <property type="entry name" value="C_S_lyase_PatB"/>
    <property type="match status" value="1"/>
</dbReference>
<keyword evidence="3" id="KW-0663">Pyridoxal phosphate</keyword>
<comment type="caution">
    <text evidence="7">The sequence shown here is derived from an EMBL/GenBank/DDBJ whole genome shotgun (WGS) entry which is preliminary data.</text>
</comment>
<evidence type="ECO:0000256" key="1">
    <source>
        <dbReference type="ARBA" id="ARBA00001933"/>
    </source>
</evidence>
<dbReference type="InterPro" id="IPR027619">
    <property type="entry name" value="C-S_lyase_PatB-like"/>
</dbReference>
<dbReference type="Gene3D" id="3.90.1150.10">
    <property type="entry name" value="Aspartate Aminotransferase, domain 1"/>
    <property type="match status" value="1"/>
</dbReference>
<dbReference type="Gene3D" id="3.40.640.10">
    <property type="entry name" value="Type I PLP-dependent aspartate aminotransferase-like (Major domain)"/>
    <property type="match status" value="1"/>
</dbReference>
<dbReference type="CDD" id="cd00609">
    <property type="entry name" value="AAT_like"/>
    <property type="match status" value="1"/>
</dbReference>
<name>A0ABR5N5Z2_BRECH</name>
<dbReference type="SUPFAM" id="SSF53383">
    <property type="entry name" value="PLP-dependent transferases"/>
    <property type="match status" value="1"/>
</dbReference>
<dbReference type="InterPro" id="IPR051798">
    <property type="entry name" value="Class-II_PLP-Dep_Aminotrans"/>
</dbReference>
<dbReference type="InterPro" id="IPR015424">
    <property type="entry name" value="PyrdxlP-dep_Trfase"/>
</dbReference>
<evidence type="ECO:0000313" key="7">
    <source>
        <dbReference type="EMBL" id="KQL46042.1"/>
    </source>
</evidence>
<evidence type="ECO:0000256" key="4">
    <source>
        <dbReference type="ARBA" id="ARBA00023239"/>
    </source>
</evidence>
<dbReference type="Proteomes" id="UP000051063">
    <property type="component" value="Unassembled WGS sequence"/>
</dbReference>
<evidence type="ECO:0000256" key="3">
    <source>
        <dbReference type="ARBA" id="ARBA00022898"/>
    </source>
</evidence>
<keyword evidence="4" id="KW-0456">Lyase</keyword>
<organism evidence="7 8">
    <name type="scientific">Brevibacillus choshinensis</name>
    <dbReference type="NCBI Taxonomy" id="54911"/>
    <lineage>
        <taxon>Bacteria</taxon>
        <taxon>Bacillati</taxon>
        <taxon>Bacillota</taxon>
        <taxon>Bacilli</taxon>
        <taxon>Bacillales</taxon>
        <taxon>Paenibacillaceae</taxon>
        <taxon>Brevibacillus</taxon>
    </lineage>
</organism>
<dbReference type="EMBL" id="LJJB01000010">
    <property type="protein sequence ID" value="KQL46042.1"/>
    <property type="molecule type" value="Genomic_DNA"/>
</dbReference>
<feature type="domain" description="Aminotransferase class I/classII large" evidence="6">
    <location>
        <begin position="36"/>
        <end position="383"/>
    </location>
</feature>
<evidence type="ECO:0000313" key="8">
    <source>
        <dbReference type="Proteomes" id="UP000051063"/>
    </source>
</evidence>
<reference evidence="7 8" key="1">
    <citation type="submission" date="2015-09" db="EMBL/GenBank/DDBJ databases">
        <title>Genome sequencing project for genomic taxonomy and phylogenomics of Bacillus-like bacteria.</title>
        <authorList>
            <person name="Liu B."/>
            <person name="Wang J."/>
            <person name="Zhu Y."/>
            <person name="Liu G."/>
            <person name="Chen Q."/>
            <person name="Chen Z."/>
            <person name="Lan J."/>
            <person name="Che J."/>
            <person name="Ge C."/>
            <person name="Shi H."/>
            <person name="Pan Z."/>
            <person name="Liu X."/>
        </authorList>
    </citation>
    <scope>NUCLEOTIDE SEQUENCE [LARGE SCALE GENOMIC DNA]</scope>
    <source>
        <strain evidence="7 8">DSM 8552</strain>
    </source>
</reference>
<evidence type="ECO:0000256" key="2">
    <source>
        <dbReference type="ARBA" id="ARBA00012224"/>
    </source>
</evidence>
<accession>A0ABR5N5Z2</accession>
<protein>
    <recommendedName>
        <fullName evidence="2">cysteine-S-conjugate beta-lyase</fullName>
        <ecNumber evidence="2">4.4.1.13</ecNumber>
    </recommendedName>
</protein>
<dbReference type="InterPro" id="IPR004839">
    <property type="entry name" value="Aminotransferase_I/II_large"/>
</dbReference>
<dbReference type="InterPro" id="IPR015422">
    <property type="entry name" value="PyrdxlP-dep_Trfase_small"/>
</dbReference>
<evidence type="ECO:0000256" key="5">
    <source>
        <dbReference type="ARBA" id="ARBA00037974"/>
    </source>
</evidence>
<dbReference type="InterPro" id="IPR015421">
    <property type="entry name" value="PyrdxlP-dep_Trfase_major"/>
</dbReference>
<comment type="similarity">
    <text evidence="5">Belongs to the class-II pyridoxal-phosphate-dependent aminotransferase family. MalY/PatB cystathionine beta-lyase subfamily.</text>
</comment>
<proteinExistence type="inferred from homology"/>
<keyword evidence="8" id="KW-1185">Reference proteome</keyword>
<dbReference type="PANTHER" id="PTHR43525">
    <property type="entry name" value="PROTEIN MALY"/>
    <property type="match status" value="1"/>
</dbReference>
<gene>
    <name evidence="7" type="ORF">AN963_13635</name>
</gene>
<dbReference type="RefSeq" id="WP_055745115.1">
    <property type="nucleotide sequence ID" value="NZ_LJJB01000010.1"/>
</dbReference>
<dbReference type="Pfam" id="PF00155">
    <property type="entry name" value="Aminotran_1_2"/>
    <property type="match status" value="1"/>
</dbReference>
<sequence length="395" mass="45186">MRYDFDKVINRFQTASIKWDESENLFGEKDLIPMWVADMDFMAPAPVIEAMKERVEHGIFGYTLRPESYYEAVIGWMKRRHQWSVQKEWICHCPGVVPALNYIVQAFTQPGDKVVIQPPVYYPFTNVVEGNGRQVVHNPLRYENGSYMMDFDDLQRKMDPDVKLLILCNPHNPGGRVWTREELTELGNICIRNNVHIVSDEIHGDLVLKGHTHTPFAAISKEFAENSIVCTAPSKTFNLAGLQASNIIIPNETYREIFQATMNTLAIRLTNTFGVVATESAYRYGDEWLDQLLEYLQQNLDFLTEYVEKRINGIKVIKPEATYLVWLDCRELGMDTETLQEFILKQAKVAVNQGFTFGLGGEGFIRMNIACPRSVLEEGLSRIEKAVNSCRGAIK</sequence>
<dbReference type="PANTHER" id="PTHR43525:SF1">
    <property type="entry name" value="PROTEIN MALY"/>
    <property type="match status" value="1"/>
</dbReference>